<keyword evidence="10" id="KW-0812">Transmembrane</keyword>
<dbReference type="FunFam" id="1.10.287.130:FF:000001">
    <property type="entry name" value="Two-component sensor histidine kinase"/>
    <property type="match status" value="1"/>
</dbReference>
<dbReference type="GO" id="GO:0005886">
    <property type="term" value="C:plasma membrane"/>
    <property type="evidence" value="ECO:0007669"/>
    <property type="project" value="TreeGrafter"/>
</dbReference>
<evidence type="ECO:0000256" key="4">
    <source>
        <dbReference type="ARBA" id="ARBA00022553"/>
    </source>
</evidence>
<dbReference type="InterPro" id="IPR003594">
    <property type="entry name" value="HATPase_dom"/>
</dbReference>
<dbReference type="Gene3D" id="3.30.565.10">
    <property type="entry name" value="Histidine kinase-like ATPase, C-terminal domain"/>
    <property type="match status" value="1"/>
</dbReference>
<evidence type="ECO:0000256" key="1">
    <source>
        <dbReference type="ARBA" id="ARBA00000085"/>
    </source>
</evidence>
<dbReference type="InterPro" id="IPR050351">
    <property type="entry name" value="BphY/WalK/GraS-like"/>
</dbReference>
<dbReference type="InterPro" id="IPR003661">
    <property type="entry name" value="HisK_dim/P_dom"/>
</dbReference>
<keyword evidence="5" id="KW-0808">Transferase</keyword>
<dbReference type="AlphaFoldDB" id="A0A6L7ABM5"/>
<dbReference type="PROSITE" id="PS50109">
    <property type="entry name" value="HIS_KIN"/>
    <property type="match status" value="1"/>
</dbReference>
<dbReference type="SUPFAM" id="SSF55874">
    <property type="entry name" value="ATPase domain of HSP90 chaperone/DNA topoisomerase II/histidine kinase"/>
    <property type="match status" value="1"/>
</dbReference>
<dbReference type="GO" id="GO:0016036">
    <property type="term" value="P:cellular response to phosphate starvation"/>
    <property type="evidence" value="ECO:0007669"/>
    <property type="project" value="TreeGrafter"/>
</dbReference>
<dbReference type="Gene3D" id="1.10.287.130">
    <property type="match status" value="1"/>
</dbReference>
<keyword evidence="10" id="KW-1133">Transmembrane helix</keyword>
<keyword evidence="9" id="KW-0175">Coiled coil</keyword>
<keyword evidence="4" id="KW-0597">Phosphoprotein</keyword>
<dbReference type="InterPro" id="IPR004358">
    <property type="entry name" value="Sig_transdc_His_kin-like_C"/>
</dbReference>
<comment type="catalytic activity">
    <reaction evidence="1">
        <text>ATP + protein L-histidine = ADP + protein N-phospho-L-histidine.</text>
        <dbReference type="EC" id="2.7.13.3"/>
    </reaction>
</comment>
<reference evidence="12 13" key="1">
    <citation type="submission" date="2019-12" db="EMBL/GenBank/DDBJ databases">
        <title>Complete genome sequence of Leuconostoc lactis strain AVN1 provides insights into metabolic potential.</title>
        <authorList>
            <person name="Besrour N."/>
            <person name="Najjari A."/>
            <person name="Fhoula I."/>
            <person name="Jaballah S."/>
            <person name="Klibi N."/>
            <person name="Ouzari H.I."/>
        </authorList>
    </citation>
    <scope>NUCLEOTIDE SEQUENCE [LARGE SCALE GENOMIC DNA]</scope>
    <source>
        <strain evidence="12 13">AVN1</strain>
    </source>
</reference>
<evidence type="ECO:0000256" key="9">
    <source>
        <dbReference type="SAM" id="Coils"/>
    </source>
</evidence>
<dbReference type="EMBL" id="WSZI01000008">
    <property type="protein sequence ID" value="MWN20629.1"/>
    <property type="molecule type" value="Genomic_DNA"/>
</dbReference>
<name>A0A6L7ABM5_LEULA</name>
<dbReference type="CDD" id="cd00082">
    <property type="entry name" value="HisKA"/>
    <property type="match status" value="1"/>
</dbReference>
<comment type="caution">
    <text evidence="12">The sequence shown here is derived from an EMBL/GenBank/DDBJ whole genome shotgun (WGS) entry which is preliminary data.</text>
</comment>
<evidence type="ECO:0000256" key="3">
    <source>
        <dbReference type="ARBA" id="ARBA00012438"/>
    </source>
</evidence>
<dbReference type="Pfam" id="PF00512">
    <property type="entry name" value="HisKA"/>
    <property type="match status" value="1"/>
</dbReference>
<dbReference type="EC" id="2.7.13.3" evidence="3"/>
<dbReference type="InterPro" id="IPR005467">
    <property type="entry name" value="His_kinase_dom"/>
</dbReference>
<sequence length="370" mass="41605">MKKLALFLKHNRTKLYYAVVTTLLLLLFSWSIFAAAMLMQGDLQNAPTIWQWGTWSLIGVGDVVIIIWQYVRMRQVESLTRLIHDMQQIASENSDRLIDWQAMYAPKTQALIDVTNTIAKQTQKIREEERESERSKDEMITNISHDLRTPLTAIIGYLGLVEMNGEQLSEADRAKYIHTAYSKSNQMKVLVEDLFEFSKTQAHDAVLNLTTLSLSDLFAQLIASYEIEAQEHNVALTQIVKPELIVLEADSDKLARALMNLISNAFKYGDGATFIKLTAQVKGTDVEIRVINDGIKIPSEALTDIFDRFYRVESSRNSQTGGTGLGLAIVKGIIAQHHGQVRATSDDELTTFIVTLPLRQTDITTASPEV</sequence>
<evidence type="ECO:0000313" key="12">
    <source>
        <dbReference type="EMBL" id="MWN20629.1"/>
    </source>
</evidence>
<gene>
    <name evidence="12" type="ORF">GQS40_01460</name>
</gene>
<dbReference type="RefSeq" id="WP_029510274.1">
    <property type="nucleotide sequence ID" value="NZ_DAITWI010000007.1"/>
</dbReference>
<feature type="coiled-coil region" evidence="9">
    <location>
        <begin position="111"/>
        <end position="138"/>
    </location>
</feature>
<keyword evidence="8 10" id="KW-0472">Membrane</keyword>
<proteinExistence type="predicted"/>
<dbReference type="PANTHER" id="PTHR45453:SF1">
    <property type="entry name" value="PHOSPHATE REGULON SENSOR PROTEIN PHOR"/>
    <property type="match status" value="1"/>
</dbReference>
<organism evidence="12 13">
    <name type="scientific">Leuconostoc lactis</name>
    <dbReference type="NCBI Taxonomy" id="1246"/>
    <lineage>
        <taxon>Bacteria</taxon>
        <taxon>Bacillati</taxon>
        <taxon>Bacillota</taxon>
        <taxon>Bacilli</taxon>
        <taxon>Lactobacillales</taxon>
        <taxon>Lactobacillaceae</taxon>
        <taxon>Leuconostoc</taxon>
    </lineage>
</organism>
<dbReference type="SMART" id="SM00387">
    <property type="entry name" value="HATPase_c"/>
    <property type="match status" value="1"/>
</dbReference>
<keyword evidence="6" id="KW-0418">Kinase</keyword>
<dbReference type="PANTHER" id="PTHR45453">
    <property type="entry name" value="PHOSPHATE REGULON SENSOR PROTEIN PHOR"/>
    <property type="match status" value="1"/>
</dbReference>
<evidence type="ECO:0000256" key="7">
    <source>
        <dbReference type="ARBA" id="ARBA00023012"/>
    </source>
</evidence>
<evidence type="ECO:0000256" key="10">
    <source>
        <dbReference type="SAM" id="Phobius"/>
    </source>
</evidence>
<dbReference type="SUPFAM" id="SSF47384">
    <property type="entry name" value="Homodimeric domain of signal transducing histidine kinase"/>
    <property type="match status" value="1"/>
</dbReference>
<evidence type="ECO:0000256" key="6">
    <source>
        <dbReference type="ARBA" id="ARBA00022777"/>
    </source>
</evidence>
<dbReference type="GO" id="GO:0000155">
    <property type="term" value="F:phosphorelay sensor kinase activity"/>
    <property type="evidence" value="ECO:0007669"/>
    <property type="project" value="InterPro"/>
</dbReference>
<feature type="transmembrane region" description="Helical" evidence="10">
    <location>
        <begin position="15"/>
        <end position="37"/>
    </location>
</feature>
<evidence type="ECO:0000259" key="11">
    <source>
        <dbReference type="PROSITE" id="PS50109"/>
    </source>
</evidence>
<dbReference type="Pfam" id="PF02518">
    <property type="entry name" value="HATPase_c"/>
    <property type="match status" value="1"/>
</dbReference>
<keyword evidence="7" id="KW-0902">Two-component regulatory system</keyword>
<accession>A0A6L7ABM5</accession>
<dbReference type="SMART" id="SM00388">
    <property type="entry name" value="HisKA"/>
    <property type="match status" value="1"/>
</dbReference>
<protein>
    <recommendedName>
        <fullName evidence="3">histidine kinase</fullName>
        <ecNumber evidence="3">2.7.13.3</ecNumber>
    </recommendedName>
</protein>
<evidence type="ECO:0000256" key="5">
    <source>
        <dbReference type="ARBA" id="ARBA00022679"/>
    </source>
</evidence>
<dbReference type="InterPro" id="IPR036890">
    <property type="entry name" value="HATPase_C_sf"/>
</dbReference>
<evidence type="ECO:0000313" key="13">
    <source>
        <dbReference type="Proteomes" id="UP000478636"/>
    </source>
</evidence>
<dbReference type="GO" id="GO:0004721">
    <property type="term" value="F:phosphoprotein phosphatase activity"/>
    <property type="evidence" value="ECO:0007669"/>
    <property type="project" value="TreeGrafter"/>
</dbReference>
<dbReference type="InterPro" id="IPR036097">
    <property type="entry name" value="HisK_dim/P_sf"/>
</dbReference>
<feature type="transmembrane region" description="Helical" evidence="10">
    <location>
        <begin position="49"/>
        <end position="71"/>
    </location>
</feature>
<dbReference type="PRINTS" id="PR00344">
    <property type="entry name" value="BCTRLSENSOR"/>
</dbReference>
<dbReference type="Proteomes" id="UP000478636">
    <property type="component" value="Unassembled WGS sequence"/>
</dbReference>
<evidence type="ECO:0000256" key="8">
    <source>
        <dbReference type="ARBA" id="ARBA00023136"/>
    </source>
</evidence>
<evidence type="ECO:0000256" key="2">
    <source>
        <dbReference type="ARBA" id="ARBA00004370"/>
    </source>
</evidence>
<comment type="subcellular location">
    <subcellularLocation>
        <location evidence="2">Membrane</location>
    </subcellularLocation>
</comment>
<dbReference type="FunFam" id="3.30.565.10:FF:000006">
    <property type="entry name" value="Sensor histidine kinase WalK"/>
    <property type="match status" value="1"/>
</dbReference>
<feature type="domain" description="Histidine kinase" evidence="11">
    <location>
        <begin position="142"/>
        <end position="360"/>
    </location>
</feature>